<evidence type="ECO:0000256" key="4">
    <source>
        <dbReference type="ARBA" id="ARBA00022475"/>
    </source>
</evidence>
<dbReference type="EMBL" id="QHBU01000272">
    <property type="protein sequence ID" value="PZR78033.1"/>
    <property type="molecule type" value="Genomic_DNA"/>
</dbReference>
<organism evidence="15 16">
    <name type="scientific">Candidatus Aeolococcus gillhamiae</name>
    <dbReference type="NCBI Taxonomy" id="3127015"/>
    <lineage>
        <taxon>Bacteria</taxon>
        <taxon>Bacillati</taxon>
        <taxon>Candidatus Dormiibacterota</taxon>
        <taxon>Candidatus Dormibacteria</taxon>
        <taxon>Candidatus Aeolococcales</taxon>
        <taxon>Candidatus Aeolococcaceae</taxon>
        <taxon>Candidatus Aeolococcus</taxon>
    </lineage>
</organism>
<evidence type="ECO:0000256" key="1">
    <source>
        <dbReference type="ARBA" id="ARBA00004651"/>
    </source>
</evidence>
<evidence type="ECO:0000256" key="6">
    <source>
        <dbReference type="ARBA" id="ARBA00022692"/>
    </source>
</evidence>
<dbReference type="Proteomes" id="UP000606991">
    <property type="component" value="Unassembled WGS sequence"/>
</dbReference>
<reference evidence="15" key="2">
    <citation type="submission" date="2018-05" db="EMBL/GenBank/DDBJ databases">
        <authorList>
            <person name="Ferrari B."/>
        </authorList>
    </citation>
    <scope>NUCLEOTIDE SEQUENCE</scope>
    <source>
        <strain evidence="15">RRmetagenome_bin12</strain>
    </source>
</reference>
<dbReference type="Pfam" id="PF02687">
    <property type="entry name" value="FtsX"/>
    <property type="match status" value="1"/>
</dbReference>
<evidence type="ECO:0000259" key="12">
    <source>
        <dbReference type="Pfam" id="PF02687"/>
    </source>
</evidence>
<evidence type="ECO:0000313" key="16">
    <source>
        <dbReference type="Proteomes" id="UP000248724"/>
    </source>
</evidence>
<evidence type="ECO:0000256" key="10">
    <source>
        <dbReference type="PIRNR" id="PIRNR003097"/>
    </source>
</evidence>
<keyword evidence="9 10" id="KW-0131">Cell cycle</keyword>
<evidence type="ECO:0000256" key="7">
    <source>
        <dbReference type="ARBA" id="ARBA00022989"/>
    </source>
</evidence>
<comment type="subcellular location">
    <subcellularLocation>
        <location evidence="1">Cell membrane</location>
        <topology evidence="1">Multi-pass membrane protein</topology>
    </subcellularLocation>
</comment>
<keyword evidence="7 11" id="KW-1133">Transmembrane helix</keyword>
<feature type="transmembrane region" description="Helical" evidence="11">
    <location>
        <begin position="177"/>
        <end position="202"/>
    </location>
</feature>
<dbReference type="InterPro" id="IPR040690">
    <property type="entry name" value="FtsX_ECD"/>
</dbReference>
<dbReference type="Gene3D" id="3.30.70.3040">
    <property type="match status" value="1"/>
</dbReference>
<reference evidence="15 16" key="1">
    <citation type="journal article" date="2017" name="Nature">
        <title>Atmospheric trace gases support primary production in Antarctic desert surface soil.</title>
        <authorList>
            <person name="Ji M."/>
            <person name="Greening C."/>
            <person name="Vanwonterghem I."/>
            <person name="Carere C.R."/>
            <person name="Bay S.K."/>
            <person name="Steen J.A."/>
            <person name="Montgomery K."/>
            <person name="Lines T."/>
            <person name="Beardall J."/>
            <person name="van Dorst J."/>
            <person name="Snape I."/>
            <person name="Stott M.B."/>
            <person name="Hugenholtz P."/>
            <person name="Ferrari B.C."/>
        </authorList>
    </citation>
    <scope>NUCLEOTIDE SEQUENCE [LARGE SCALE GENOMIC DNA]</scope>
    <source>
        <strain evidence="15">RRmetagenome_bin12</strain>
    </source>
</reference>
<feature type="domain" description="ABC3 transporter permease C-terminal" evidence="12">
    <location>
        <begin position="180"/>
        <end position="296"/>
    </location>
</feature>
<evidence type="ECO:0000313" key="17">
    <source>
        <dbReference type="Proteomes" id="UP000606991"/>
    </source>
</evidence>
<dbReference type="EMBL" id="JAEKNS010000040">
    <property type="protein sequence ID" value="MBJ7593910.1"/>
    <property type="molecule type" value="Genomic_DNA"/>
</dbReference>
<feature type="transmembrane region" description="Helical" evidence="11">
    <location>
        <begin position="268"/>
        <end position="292"/>
    </location>
</feature>
<evidence type="ECO:0000256" key="5">
    <source>
        <dbReference type="ARBA" id="ARBA00022618"/>
    </source>
</evidence>
<accession>A0A934K125</accession>
<dbReference type="GO" id="GO:0005886">
    <property type="term" value="C:plasma membrane"/>
    <property type="evidence" value="ECO:0007669"/>
    <property type="project" value="UniProtKB-SubCell"/>
</dbReference>
<dbReference type="RefSeq" id="WP_337309651.1">
    <property type="nucleotide sequence ID" value="NZ_JAEKNS010000040.1"/>
</dbReference>
<dbReference type="GO" id="GO:0051301">
    <property type="term" value="P:cell division"/>
    <property type="evidence" value="ECO:0007669"/>
    <property type="project" value="UniProtKB-KW"/>
</dbReference>
<feature type="domain" description="FtsX extracellular" evidence="13">
    <location>
        <begin position="64"/>
        <end position="152"/>
    </location>
</feature>
<accession>A0A2W5YYJ0</accession>
<feature type="transmembrane region" description="Helical" evidence="11">
    <location>
        <begin position="223"/>
        <end position="248"/>
    </location>
</feature>
<keyword evidence="8 10" id="KW-0472">Membrane</keyword>
<comment type="caution">
    <text evidence="15">The sequence shown here is derived from an EMBL/GenBank/DDBJ whole genome shotgun (WGS) entry which is preliminary data.</text>
</comment>
<evidence type="ECO:0000313" key="14">
    <source>
        <dbReference type="EMBL" id="MBJ7593910.1"/>
    </source>
</evidence>
<name>A0A2W5YYJ0_9BACT</name>
<keyword evidence="5 10" id="KW-0132">Cell division</keyword>
<dbReference type="PANTHER" id="PTHR47755">
    <property type="entry name" value="CELL DIVISION PROTEIN FTSX"/>
    <property type="match status" value="1"/>
</dbReference>
<sequence length="298" mass="32082">MRRFVSAFWFAVRSSMQNFRRNLGVSLAGVCTMGLILVLVGALALGTHLLTNVLHDQESRASKLKIYIQDGVSLAAIVNLQHQLQTDTRVHAVAFENKDQAFQEAASKGTDIATAVTALGSNPLPASLNVDVKQLRYLVQLDQVARTNPIVDSTQPTDYNPDVTPKIQAAINIIEGVVGFVSLMLLVVSLVIIMNTIRTAVYARRTEIEIMKLVGATDWFVRWPFLLEGIFGGVLGAILAGLVVLGVYRLVVSLTSGALFAIPFDGLFTLVVLSGLFVGGAIIGALGSYLGVRRFLAA</sequence>
<keyword evidence="6 11" id="KW-0812">Transmembrane</keyword>
<reference evidence="14 17" key="3">
    <citation type="submission" date="2020-10" db="EMBL/GenBank/DDBJ databases">
        <title>Ca. Dormibacterota MAGs.</title>
        <authorList>
            <person name="Montgomery K."/>
        </authorList>
    </citation>
    <scope>NUCLEOTIDE SEQUENCE [LARGE SCALE GENOMIC DNA]</scope>
    <source>
        <strain evidence="14">SC8812_S17_18</strain>
    </source>
</reference>
<dbReference type="InterPro" id="IPR004513">
    <property type="entry name" value="FtsX"/>
</dbReference>
<dbReference type="AlphaFoldDB" id="A0A2W5YYJ0"/>
<evidence type="ECO:0000256" key="11">
    <source>
        <dbReference type="SAM" id="Phobius"/>
    </source>
</evidence>
<dbReference type="InterPro" id="IPR003838">
    <property type="entry name" value="ABC3_permease_C"/>
</dbReference>
<evidence type="ECO:0000256" key="8">
    <source>
        <dbReference type="ARBA" id="ARBA00023136"/>
    </source>
</evidence>
<evidence type="ECO:0000256" key="2">
    <source>
        <dbReference type="ARBA" id="ARBA00007379"/>
    </source>
</evidence>
<evidence type="ECO:0000256" key="3">
    <source>
        <dbReference type="ARBA" id="ARBA00021907"/>
    </source>
</evidence>
<evidence type="ECO:0000256" key="9">
    <source>
        <dbReference type="ARBA" id="ARBA00023306"/>
    </source>
</evidence>
<dbReference type="Pfam" id="PF18075">
    <property type="entry name" value="FtsX_ECD"/>
    <property type="match status" value="1"/>
</dbReference>
<dbReference type="PIRSF" id="PIRSF003097">
    <property type="entry name" value="FtsX"/>
    <property type="match status" value="1"/>
</dbReference>
<dbReference type="PANTHER" id="PTHR47755:SF1">
    <property type="entry name" value="CELL DIVISION PROTEIN FTSX"/>
    <property type="match status" value="1"/>
</dbReference>
<keyword evidence="4 10" id="KW-1003">Cell membrane</keyword>
<evidence type="ECO:0000313" key="15">
    <source>
        <dbReference type="EMBL" id="PZR78033.1"/>
    </source>
</evidence>
<evidence type="ECO:0000259" key="13">
    <source>
        <dbReference type="Pfam" id="PF18075"/>
    </source>
</evidence>
<dbReference type="Proteomes" id="UP000248724">
    <property type="component" value="Unassembled WGS sequence"/>
</dbReference>
<gene>
    <name evidence="15" type="ORF">DLM65_14125</name>
    <name evidence="14" type="ORF">JF886_03460</name>
</gene>
<proteinExistence type="inferred from homology"/>
<comment type="similarity">
    <text evidence="2 10">Belongs to the ABC-4 integral membrane protein family. FtsX subfamily.</text>
</comment>
<protein>
    <recommendedName>
        <fullName evidence="3 10">Cell division protein FtsX</fullName>
    </recommendedName>
</protein>